<organism evidence="3 4">
    <name type="scientific">Marchantia polymorpha subsp. ruderalis</name>
    <dbReference type="NCBI Taxonomy" id="1480154"/>
    <lineage>
        <taxon>Eukaryota</taxon>
        <taxon>Viridiplantae</taxon>
        <taxon>Streptophyta</taxon>
        <taxon>Embryophyta</taxon>
        <taxon>Marchantiophyta</taxon>
        <taxon>Marchantiopsida</taxon>
        <taxon>Marchantiidae</taxon>
        <taxon>Marchantiales</taxon>
        <taxon>Marchantiaceae</taxon>
        <taxon>Marchantia</taxon>
    </lineage>
</organism>
<dbReference type="InterPro" id="IPR043502">
    <property type="entry name" value="DNA/RNA_pol_sf"/>
</dbReference>
<evidence type="ECO:0000313" key="3">
    <source>
        <dbReference type="EMBL" id="OAE23750.1"/>
    </source>
</evidence>
<comment type="caution">
    <text evidence="3">The sequence shown here is derived from an EMBL/GenBank/DDBJ whole genome shotgun (WGS) entry which is preliminary data.</text>
</comment>
<name>A0A176VSF5_MARPO</name>
<dbReference type="InterPro" id="IPR050951">
    <property type="entry name" value="Retrovirus_Pol_polyprotein"/>
</dbReference>
<proteinExistence type="predicted"/>
<dbReference type="Proteomes" id="UP000077202">
    <property type="component" value="Unassembled WGS sequence"/>
</dbReference>
<evidence type="ECO:0000256" key="1">
    <source>
        <dbReference type="ARBA" id="ARBA00023268"/>
    </source>
</evidence>
<dbReference type="SUPFAM" id="SSF56672">
    <property type="entry name" value="DNA/RNA polymerases"/>
    <property type="match status" value="1"/>
</dbReference>
<dbReference type="PANTHER" id="PTHR37984:SF5">
    <property type="entry name" value="PROTEIN NYNRIN-LIKE"/>
    <property type="match status" value="1"/>
</dbReference>
<evidence type="ECO:0000313" key="4">
    <source>
        <dbReference type="Proteomes" id="UP000077202"/>
    </source>
</evidence>
<evidence type="ECO:0000259" key="2">
    <source>
        <dbReference type="Pfam" id="PF17919"/>
    </source>
</evidence>
<dbReference type="AlphaFoldDB" id="A0A176VSF5"/>
<dbReference type="Pfam" id="PF17919">
    <property type="entry name" value="RT_RNaseH_2"/>
    <property type="match status" value="1"/>
</dbReference>
<protein>
    <recommendedName>
        <fullName evidence="2">Reverse transcriptase/retrotransposon-derived protein RNase H-like domain-containing protein</fullName>
    </recommendedName>
</protein>
<dbReference type="Gene3D" id="3.30.70.270">
    <property type="match status" value="1"/>
</dbReference>
<dbReference type="GO" id="GO:0003824">
    <property type="term" value="F:catalytic activity"/>
    <property type="evidence" value="ECO:0007669"/>
    <property type="project" value="UniProtKB-KW"/>
</dbReference>
<keyword evidence="1" id="KW-0511">Multifunctional enzyme</keyword>
<keyword evidence="4" id="KW-1185">Reference proteome</keyword>
<gene>
    <name evidence="3" type="ORF">AXG93_4776s1350</name>
</gene>
<dbReference type="InterPro" id="IPR043128">
    <property type="entry name" value="Rev_trsase/Diguanyl_cyclase"/>
</dbReference>
<dbReference type="FunFam" id="3.30.70.270:FF:000020">
    <property type="entry name" value="Transposon Tf2-6 polyprotein-like Protein"/>
    <property type="match status" value="1"/>
</dbReference>
<dbReference type="PANTHER" id="PTHR37984">
    <property type="entry name" value="PROTEIN CBG26694"/>
    <property type="match status" value="1"/>
</dbReference>
<sequence>MRLHPEKCKFFQENVEYLNHVIYPSGLEVQQAKVKAIARITRRMDVRRIRAFMGWANFYRRYVKKFNAIAQPLNQFLKLDQEWQWGDEQERAFVELKAKLVAALILWRPIRGSPYQLHIDWSMLELGAVLTQRDDEGKEFVIAKEDDSGVRWHGEANEEMVAGWHASAFMCLLRGYSSRENH</sequence>
<feature type="domain" description="Reverse transcriptase/retrotransposon-derived protein RNase H-like" evidence="2">
    <location>
        <begin position="85"/>
        <end position="143"/>
    </location>
</feature>
<dbReference type="InterPro" id="IPR041577">
    <property type="entry name" value="RT_RNaseH_2"/>
</dbReference>
<reference evidence="3" key="1">
    <citation type="submission" date="2016-03" db="EMBL/GenBank/DDBJ databases">
        <title>Mechanisms controlling the formation of the plant cell surface in tip-growing cells are functionally conserved among land plants.</title>
        <authorList>
            <person name="Honkanen S."/>
            <person name="Jones V.A."/>
            <person name="Morieri G."/>
            <person name="Champion C."/>
            <person name="Hetherington A.J."/>
            <person name="Kelly S."/>
            <person name="Saint-Marcoux D."/>
            <person name="Proust H."/>
            <person name="Prescott H."/>
            <person name="Dolan L."/>
        </authorList>
    </citation>
    <scope>NUCLEOTIDE SEQUENCE [LARGE SCALE GENOMIC DNA]</scope>
    <source>
        <tissue evidence="3">Whole gametophyte</tissue>
    </source>
</reference>
<dbReference type="EMBL" id="LVLJ01002789">
    <property type="protein sequence ID" value="OAE23750.1"/>
    <property type="molecule type" value="Genomic_DNA"/>
</dbReference>
<accession>A0A176VSF5</accession>